<organism evidence="2 3">
    <name type="scientific">Weissella kandleri</name>
    <dbReference type="NCBI Taxonomy" id="1616"/>
    <lineage>
        <taxon>Bacteria</taxon>
        <taxon>Bacillati</taxon>
        <taxon>Bacillota</taxon>
        <taxon>Bacilli</taxon>
        <taxon>Lactobacillales</taxon>
        <taxon>Lactobacillaceae</taxon>
        <taxon>Weissella</taxon>
    </lineage>
</organism>
<evidence type="ECO:0008006" key="4">
    <source>
        <dbReference type="Google" id="ProtNLM"/>
    </source>
</evidence>
<gene>
    <name evidence="2" type="ORF">IV73_GL000118</name>
</gene>
<comment type="caution">
    <text evidence="2">The sequence shown here is derived from an EMBL/GenBank/DDBJ whole genome shotgun (WGS) entry which is preliminary data.</text>
</comment>
<keyword evidence="3" id="KW-1185">Reference proteome</keyword>
<feature type="coiled-coil region" evidence="1">
    <location>
        <begin position="45"/>
        <end position="89"/>
    </location>
</feature>
<dbReference type="STRING" id="1616.IV73_GL000118"/>
<proteinExistence type="predicted"/>
<dbReference type="Proteomes" id="UP000051655">
    <property type="component" value="Unassembled WGS sequence"/>
</dbReference>
<dbReference type="InterPro" id="IPR009636">
    <property type="entry name" value="SCAF"/>
</dbReference>
<reference evidence="2 3" key="1">
    <citation type="journal article" date="2015" name="Genome Announc.">
        <title>Expanding the biotechnology potential of lactobacilli through comparative genomics of 213 strains and associated genera.</title>
        <authorList>
            <person name="Sun Z."/>
            <person name="Harris H.M."/>
            <person name="McCann A."/>
            <person name="Guo C."/>
            <person name="Argimon S."/>
            <person name="Zhang W."/>
            <person name="Yang X."/>
            <person name="Jeffery I.B."/>
            <person name="Cooney J.C."/>
            <person name="Kagawa T.F."/>
            <person name="Liu W."/>
            <person name="Song Y."/>
            <person name="Salvetti E."/>
            <person name="Wrobel A."/>
            <person name="Rasinkangas P."/>
            <person name="Parkhill J."/>
            <person name="Rea M.C."/>
            <person name="O'Sullivan O."/>
            <person name="Ritari J."/>
            <person name="Douillard F.P."/>
            <person name="Paul Ross R."/>
            <person name="Yang R."/>
            <person name="Briner A.E."/>
            <person name="Felis G.E."/>
            <person name="de Vos W.M."/>
            <person name="Barrangou R."/>
            <person name="Klaenhammer T.R."/>
            <person name="Caufield P.W."/>
            <person name="Cui Y."/>
            <person name="Zhang H."/>
            <person name="O'Toole P.W."/>
        </authorList>
    </citation>
    <scope>NUCLEOTIDE SEQUENCE [LARGE SCALE GENOMIC DNA]</scope>
    <source>
        <strain evidence="2 3">DSM 20593</strain>
    </source>
</reference>
<protein>
    <recommendedName>
        <fullName evidence="4">Scaffolding protein</fullName>
    </recommendedName>
</protein>
<evidence type="ECO:0000256" key="1">
    <source>
        <dbReference type="SAM" id="Coils"/>
    </source>
</evidence>
<evidence type="ECO:0000313" key="2">
    <source>
        <dbReference type="EMBL" id="KRN75630.1"/>
    </source>
</evidence>
<dbReference type="PATRIC" id="fig|1616.3.peg.121"/>
<dbReference type="RefSeq" id="WP_057753346.1">
    <property type="nucleotide sequence ID" value="NZ_JQBP01000001.1"/>
</dbReference>
<dbReference type="OrthoDB" id="2365850at2"/>
<accession>A0A0R2JE55</accession>
<keyword evidence="1" id="KW-0175">Coiled coil</keyword>
<name>A0A0R2JE55_9LACO</name>
<evidence type="ECO:0000313" key="3">
    <source>
        <dbReference type="Proteomes" id="UP000051655"/>
    </source>
</evidence>
<dbReference type="Pfam" id="PF06810">
    <property type="entry name" value="Phage_scaffold"/>
    <property type="match status" value="1"/>
</dbReference>
<dbReference type="AlphaFoldDB" id="A0A0R2JE55"/>
<sequence>MKHDFLESLGVNDDAIDQIMKANGEDIETDKSNVQSDYGAVVTERYGLQEQLMSQDKDLKELKKQAGDNEELSSKYAELQQKYDSDTKSLSEALSQTKLNSAVSEVLAGTKALDVNDIKALLDMDKVNLRSGGTVGRYL</sequence>
<dbReference type="EMBL" id="JQBP01000001">
    <property type="protein sequence ID" value="KRN75630.1"/>
    <property type="molecule type" value="Genomic_DNA"/>
</dbReference>